<evidence type="ECO:0000313" key="13">
    <source>
        <dbReference type="Proteomes" id="UP000601435"/>
    </source>
</evidence>
<keyword evidence="13" id="KW-1185">Reference proteome</keyword>
<evidence type="ECO:0000256" key="6">
    <source>
        <dbReference type="ARBA" id="ARBA00023139"/>
    </source>
</evidence>
<keyword evidence="7" id="KW-0449">Lipoprotein</keyword>
<keyword evidence="5 10" id="KW-0472">Membrane</keyword>
<dbReference type="EMBL" id="CAJNJA010062609">
    <property type="protein sequence ID" value="CAE7876960.1"/>
    <property type="molecule type" value="Genomic_DNA"/>
</dbReference>
<keyword evidence="3 10" id="KW-0812">Transmembrane</keyword>
<keyword evidence="6" id="KW-0564">Palmitate</keyword>
<reference evidence="12" key="1">
    <citation type="submission" date="2021-02" db="EMBL/GenBank/DDBJ databases">
        <authorList>
            <person name="Dougan E. K."/>
            <person name="Rhodes N."/>
            <person name="Thang M."/>
            <person name="Chan C."/>
        </authorList>
    </citation>
    <scope>NUCLEOTIDE SEQUENCE</scope>
</reference>
<comment type="subcellular location">
    <subcellularLocation>
        <location evidence="1">Endomembrane system</location>
        <topology evidence="1">Multi-pass membrane protein</topology>
    </subcellularLocation>
</comment>
<comment type="similarity">
    <text evidence="10">Belongs to the DHHC palmitoyltransferase family.</text>
</comment>
<evidence type="ECO:0000256" key="1">
    <source>
        <dbReference type="ARBA" id="ARBA00004127"/>
    </source>
</evidence>
<evidence type="ECO:0000259" key="11">
    <source>
        <dbReference type="Pfam" id="PF01529"/>
    </source>
</evidence>
<dbReference type="EC" id="2.3.1.225" evidence="10"/>
<keyword evidence="2 10" id="KW-0808">Transferase</keyword>
<organism evidence="12 13">
    <name type="scientific">Symbiodinium necroappetens</name>
    <dbReference type="NCBI Taxonomy" id="1628268"/>
    <lineage>
        <taxon>Eukaryota</taxon>
        <taxon>Sar</taxon>
        <taxon>Alveolata</taxon>
        <taxon>Dinophyceae</taxon>
        <taxon>Suessiales</taxon>
        <taxon>Symbiodiniaceae</taxon>
        <taxon>Symbiodinium</taxon>
    </lineage>
</organism>
<dbReference type="InterPro" id="IPR001594">
    <property type="entry name" value="Palmitoyltrfase_DHHC"/>
</dbReference>
<evidence type="ECO:0000256" key="9">
    <source>
        <dbReference type="ARBA" id="ARBA00048048"/>
    </source>
</evidence>
<evidence type="ECO:0000256" key="2">
    <source>
        <dbReference type="ARBA" id="ARBA00022679"/>
    </source>
</evidence>
<evidence type="ECO:0000256" key="7">
    <source>
        <dbReference type="ARBA" id="ARBA00023288"/>
    </source>
</evidence>
<evidence type="ECO:0000256" key="4">
    <source>
        <dbReference type="ARBA" id="ARBA00022989"/>
    </source>
</evidence>
<evidence type="ECO:0000256" key="10">
    <source>
        <dbReference type="RuleBase" id="RU079119"/>
    </source>
</evidence>
<comment type="catalytic activity">
    <reaction evidence="9 10">
        <text>L-cysteinyl-[protein] + hexadecanoyl-CoA = S-hexadecanoyl-L-cysteinyl-[protein] + CoA</text>
        <dbReference type="Rhea" id="RHEA:36683"/>
        <dbReference type="Rhea" id="RHEA-COMP:10131"/>
        <dbReference type="Rhea" id="RHEA-COMP:11032"/>
        <dbReference type="ChEBI" id="CHEBI:29950"/>
        <dbReference type="ChEBI" id="CHEBI:57287"/>
        <dbReference type="ChEBI" id="CHEBI:57379"/>
        <dbReference type="ChEBI" id="CHEBI:74151"/>
        <dbReference type="EC" id="2.3.1.225"/>
    </reaction>
</comment>
<evidence type="ECO:0000256" key="5">
    <source>
        <dbReference type="ARBA" id="ARBA00023136"/>
    </source>
</evidence>
<dbReference type="OrthoDB" id="4096362at2759"/>
<gene>
    <name evidence="12" type="primary">ZDHHC5</name>
    <name evidence="12" type="ORF">SNEC2469_LOCUS28623</name>
</gene>
<dbReference type="PROSITE" id="PS50216">
    <property type="entry name" value="DHHC"/>
    <property type="match status" value="1"/>
</dbReference>
<dbReference type="GO" id="GO:0019706">
    <property type="term" value="F:protein-cysteine S-palmitoyltransferase activity"/>
    <property type="evidence" value="ECO:0007669"/>
    <property type="project" value="UniProtKB-EC"/>
</dbReference>
<evidence type="ECO:0000256" key="3">
    <source>
        <dbReference type="ARBA" id="ARBA00022692"/>
    </source>
</evidence>
<dbReference type="GO" id="GO:0006612">
    <property type="term" value="P:protein targeting to membrane"/>
    <property type="evidence" value="ECO:0007669"/>
    <property type="project" value="TreeGrafter"/>
</dbReference>
<proteinExistence type="inferred from homology"/>
<sequence>MATLSHLDAHRGLFALGAAACRNPGVVPRASDTAPASCPARFLVVNGVQVKQRWCSTCRVYRPLRSKHCSYCDRCVFRFDHHCTWLGNCVGLGNYRSFLLLVVTATLFFGHSSVITFKVARQCLREASEASVARRLIVANGGKFLYAAYALVMCLAFSILLLYHLIIMACNLTTNEHVRDYYMERNPFDITCIENYRQVLCFPYGRSYRVDAGAAVDSTREVE</sequence>
<dbReference type="GO" id="GO:0005794">
    <property type="term" value="C:Golgi apparatus"/>
    <property type="evidence" value="ECO:0007669"/>
    <property type="project" value="TreeGrafter"/>
</dbReference>
<comment type="caution">
    <text evidence="12">The sequence shown here is derived from an EMBL/GenBank/DDBJ whole genome shotgun (WGS) entry which is preliminary data.</text>
</comment>
<accession>A0A813AT15</accession>
<feature type="transmembrane region" description="Helical" evidence="10">
    <location>
        <begin position="144"/>
        <end position="166"/>
    </location>
</feature>
<dbReference type="GO" id="GO:0005783">
    <property type="term" value="C:endoplasmic reticulum"/>
    <property type="evidence" value="ECO:0007669"/>
    <property type="project" value="TreeGrafter"/>
</dbReference>
<name>A0A813AT15_9DINO</name>
<dbReference type="Pfam" id="PF01529">
    <property type="entry name" value="DHHC"/>
    <property type="match status" value="1"/>
</dbReference>
<dbReference type="PANTHER" id="PTHR22883">
    <property type="entry name" value="ZINC FINGER DHHC DOMAIN CONTAINING PROTEIN"/>
    <property type="match status" value="1"/>
</dbReference>
<dbReference type="PANTHER" id="PTHR22883:SF43">
    <property type="entry name" value="PALMITOYLTRANSFERASE APP"/>
    <property type="match status" value="1"/>
</dbReference>
<keyword evidence="4 10" id="KW-1133">Transmembrane helix</keyword>
<protein>
    <recommendedName>
        <fullName evidence="10">Palmitoyltransferase</fullName>
        <ecNumber evidence="10">2.3.1.225</ecNumber>
    </recommendedName>
</protein>
<feature type="domain" description="Palmitoyltransferase DHHC" evidence="11">
    <location>
        <begin position="51"/>
        <end position="179"/>
    </location>
</feature>
<dbReference type="InterPro" id="IPR039859">
    <property type="entry name" value="PFA4/ZDH16/20/ERF2-like"/>
</dbReference>
<evidence type="ECO:0000313" key="12">
    <source>
        <dbReference type="EMBL" id="CAE7876960.1"/>
    </source>
</evidence>
<evidence type="ECO:0000256" key="8">
    <source>
        <dbReference type="ARBA" id="ARBA00023315"/>
    </source>
</evidence>
<feature type="transmembrane region" description="Helical" evidence="10">
    <location>
        <begin position="98"/>
        <end position="117"/>
    </location>
</feature>
<comment type="domain">
    <text evidence="10">The DHHC domain is required for palmitoyltransferase activity.</text>
</comment>
<keyword evidence="8 10" id="KW-0012">Acyltransferase</keyword>
<dbReference type="AlphaFoldDB" id="A0A813AT15"/>
<dbReference type="Proteomes" id="UP000601435">
    <property type="component" value="Unassembled WGS sequence"/>
</dbReference>